<dbReference type="AlphaFoldDB" id="A0AAV9XII2"/>
<proteinExistence type="predicted"/>
<comment type="caution">
    <text evidence="2">The sequence shown here is derived from an EMBL/GenBank/DDBJ whole genome shotgun (WGS) entry which is preliminary data.</text>
</comment>
<gene>
    <name evidence="2" type="ORF">TWF694_007675</name>
</gene>
<dbReference type="Proteomes" id="UP001365542">
    <property type="component" value="Unassembled WGS sequence"/>
</dbReference>
<feature type="transmembrane region" description="Helical" evidence="1">
    <location>
        <begin position="63"/>
        <end position="83"/>
    </location>
</feature>
<accession>A0AAV9XII2</accession>
<organism evidence="2 3">
    <name type="scientific">Orbilia ellipsospora</name>
    <dbReference type="NCBI Taxonomy" id="2528407"/>
    <lineage>
        <taxon>Eukaryota</taxon>
        <taxon>Fungi</taxon>
        <taxon>Dikarya</taxon>
        <taxon>Ascomycota</taxon>
        <taxon>Pezizomycotina</taxon>
        <taxon>Orbiliomycetes</taxon>
        <taxon>Orbiliales</taxon>
        <taxon>Orbiliaceae</taxon>
        <taxon>Orbilia</taxon>
    </lineage>
</organism>
<evidence type="ECO:0000313" key="3">
    <source>
        <dbReference type="Proteomes" id="UP001365542"/>
    </source>
</evidence>
<keyword evidence="1" id="KW-0812">Transmembrane</keyword>
<keyword evidence="1" id="KW-0472">Membrane</keyword>
<keyword evidence="1" id="KW-1133">Transmembrane helix</keyword>
<sequence length="156" mass="17765">MVAQLGDIFKLSGARSFCQGNLEGVSPVLSPPPGSHTHKSPPAATIHKMRIQPLCFQVIRNPILGASSSVFLFFYFLGWLYAFRAIRMLISIHHTIGICYHKLQRLNAQGDTINFTPHYKNYTSETININRYIPAKYDYPTKINIPLIKSPRFMRL</sequence>
<protein>
    <submittedName>
        <fullName evidence="2">Uncharacterized protein</fullName>
    </submittedName>
</protein>
<evidence type="ECO:0000256" key="1">
    <source>
        <dbReference type="SAM" id="Phobius"/>
    </source>
</evidence>
<name>A0AAV9XII2_9PEZI</name>
<keyword evidence="3" id="KW-1185">Reference proteome</keyword>
<reference evidence="2 3" key="1">
    <citation type="submission" date="2019-10" db="EMBL/GenBank/DDBJ databases">
        <authorList>
            <person name="Palmer J.M."/>
        </authorList>
    </citation>
    <scope>NUCLEOTIDE SEQUENCE [LARGE SCALE GENOMIC DNA]</scope>
    <source>
        <strain evidence="2 3">TWF694</strain>
    </source>
</reference>
<evidence type="ECO:0000313" key="2">
    <source>
        <dbReference type="EMBL" id="KAK6541898.1"/>
    </source>
</evidence>
<dbReference type="EMBL" id="JAVHJO010000003">
    <property type="protein sequence ID" value="KAK6541898.1"/>
    <property type="molecule type" value="Genomic_DNA"/>
</dbReference>